<dbReference type="EMBL" id="ABVQ01000029">
    <property type="protein sequence ID" value="EEC58887.1"/>
    <property type="molecule type" value="Genomic_DNA"/>
</dbReference>
<dbReference type="FunFam" id="1.10.600.10:FF:000001">
    <property type="entry name" value="Geranylgeranyl diphosphate synthase"/>
    <property type="match status" value="1"/>
</dbReference>
<comment type="catalytic activity">
    <reaction evidence="11">
        <text>isopentenyl diphosphate + (2E)-geranyl diphosphate = (2E,6E)-farnesyl diphosphate + diphosphate</text>
        <dbReference type="Rhea" id="RHEA:19361"/>
        <dbReference type="ChEBI" id="CHEBI:33019"/>
        <dbReference type="ChEBI" id="CHEBI:58057"/>
        <dbReference type="ChEBI" id="CHEBI:128769"/>
        <dbReference type="ChEBI" id="CHEBI:175763"/>
        <dbReference type="EC" id="2.5.1.10"/>
    </reaction>
</comment>
<evidence type="ECO:0000256" key="6">
    <source>
        <dbReference type="ARBA" id="ARBA00022723"/>
    </source>
</evidence>
<sequence length="307" mass="33343">MKTRVIQMQFKDMLNNKAEAINDIIKGFLPAEDTMSCEVEKAMNYSVMAGGKRIRPLIMSEAYKLCGGSEECAAQVLHPFMAALEFIHTYSLVHDDLPAMDNDMYRRGQLTTHAAFGEDMGILAGDALLNYAYETMLRAACDMTDTYRERSIRAASVIAGKAGIYGMVGGQTLDVKLTGMPMNAGQLDYIFRLKTGALIEAAFMAGAILAGAPDEVTAKLEKAGDLVGVAFQIQDDILDVTGDAEVIGKPVLSDEKNNKTTYVTLYGMDKAVSDVAELSNEAVDIICSIGGEGFLTDLVKYMIHRNN</sequence>
<evidence type="ECO:0000256" key="3">
    <source>
        <dbReference type="ARBA" id="ARBA00012439"/>
    </source>
</evidence>
<evidence type="ECO:0000256" key="4">
    <source>
        <dbReference type="ARBA" id="ARBA00015100"/>
    </source>
</evidence>
<comment type="cofactor">
    <cofactor evidence="1">
        <name>Mg(2+)</name>
        <dbReference type="ChEBI" id="CHEBI:18420"/>
    </cofactor>
</comment>
<dbReference type="InterPro" id="IPR033749">
    <property type="entry name" value="Polyprenyl_synt_CS"/>
</dbReference>
<dbReference type="SFLD" id="SFLDS00005">
    <property type="entry name" value="Isoprenoid_Synthase_Type_I"/>
    <property type="match status" value="1"/>
</dbReference>
<organism evidence="13 14">
    <name type="scientific">[Bacteroides] pectinophilus ATCC 43243</name>
    <dbReference type="NCBI Taxonomy" id="483218"/>
    <lineage>
        <taxon>Bacteria</taxon>
        <taxon>Bacillati</taxon>
        <taxon>Bacillota</taxon>
        <taxon>Clostridia</taxon>
        <taxon>Eubacteriales</taxon>
    </lineage>
</organism>
<accession>B7AN33</accession>
<dbReference type="PROSITE" id="PS00444">
    <property type="entry name" value="POLYPRENYL_SYNTHASE_2"/>
    <property type="match status" value="1"/>
</dbReference>
<dbReference type="PANTHER" id="PTHR43281">
    <property type="entry name" value="FARNESYL DIPHOSPHATE SYNTHASE"/>
    <property type="match status" value="1"/>
</dbReference>
<dbReference type="InterPro" id="IPR000092">
    <property type="entry name" value="Polyprenyl_synt"/>
</dbReference>
<dbReference type="EC" id="2.5.1.10" evidence="3"/>
<dbReference type="GO" id="GO:0046872">
    <property type="term" value="F:metal ion binding"/>
    <property type="evidence" value="ECO:0007669"/>
    <property type="project" value="UniProtKB-KW"/>
</dbReference>
<protein>
    <recommendedName>
        <fullName evidence="4">Farnesyl diphosphate synthase</fullName>
        <ecNumber evidence="3">2.5.1.10</ecNumber>
    </recommendedName>
    <alternativeName>
        <fullName evidence="10">(2E,6E)-farnesyl diphosphate synthase</fullName>
    </alternativeName>
    <alternativeName>
        <fullName evidence="9">Geranyltranstransferase</fullName>
    </alternativeName>
</protein>
<evidence type="ECO:0000256" key="9">
    <source>
        <dbReference type="ARBA" id="ARBA00032380"/>
    </source>
</evidence>
<dbReference type="STRING" id="483218.BACPEC_00085"/>
<name>B7AN33_9FIRM</name>
<dbReference type="InterPro" id="IPR008949">
    <property type="entry name" value="Isoprenoid_synthase_dom_sf"/>
</dbReference>
<reference evidence="13 14" key="2">
    <citation type="submission" date="2008-11" db="EMBL/GenBank/DDBJ databases">
        <authorList>
            <person name="Fulton L."/>
            <person name="Clifton S."/>
            <person name="Fulton B."/>
            <person name="Xu J."/>
            <person name="Minx P."/>
            <person name="Pepin K.H."/>
            <person name="Johnson M."/>
            <person name="Bhonagiri V."/>
            <person name="Nash W.E."/>
            <person name="Mardis E.R."/>
            <person name="Wilson R.K."/>
        </authorList>
    </citation>
    <scope>NUCLEOTIDE SEQUENCE [LARGE SCALE GENOMIC DNA]</scope>
    <source>
        <strain evidence="13 14">ATCC 43243</strain>
    </source>
</reference>
<dbReference type="SFLD" id="SFLDG01017">
    <property type="entry name" value="Polyprenyl_Transferase_Like"/>
    <property type="match status" value="1"/>
</dbReference>
<evidence type="ECO:0000256" key="8">
    <source>
        <dbReference type="ARBA" id="ARBA00023229"/>
    </source>
</evidence>
<keyword evidence="14" id="KW-1185">Reference proteome</keyword>
<evidence type="ECO:0000256" key="5">
    <source>
        <dbReference type="ARBA" id="ARBA00022679"/>
    </source>
</evidence>
<evidence type="ECO:0000256" key="2">
    <source>
        <dbReference type="ARBA" id="ARBA00006706"/>
    </source>
</evidence>
<comment type="similarity">
    <text evidence="2 12">Belongs to the FPP/GGPP synthase family.</text>
</comment>
<evidence type="ECO:0000313" key="14">
    <source>
        <dbReference type="Proteomes" id="UP000003136"/>
    </source>
</evidence>
<evidence type="ECO:0000256" key="1">
    <source>
        <dbReference type="ARBA" id="ARBA00001946"/>
    </source>
</evidence>
<evidence type="ECO:0000256" key="10">
    <source>
        <dbReference type="ARBA" id="ARBA00032873"/>
    </source>
</evidence>
<dbReference type="Proteomes" id="UP000003136">
    <property type="component" value="Unassembled WGS sequence"/>
</dbReference>
<dbReference type="GO" id="GO:0004337">
    <property type="term" value="F:(2E,6E)-farnesyl diphosphate synthase activity"/>
    <property type="evidence" value="ECO:0007669"/>
    <property type="project" value="UniProtKB-EC"/>
</dbReference>
<dbReference type="GO" id="GO:0005737">
    <property type="term" value="C:cytoplasm"/>
    <property type="evidence" value="ECO:0007669"/>
    <property type="project" value="UniProtKB-ARBA"/>
</dbReference>
<evidence type="ECO:0000256" key="7">
    <source>
        <dbReference type="ARBA" id="ARBA00022842"/>
    </source>
</evidence>
<dbReference type="CDD" id="cd00685">
    <property type="entry name" value="Trans_IPPS_HT"/>
    <property type="match status" value="1"/>
</dbReference>
<gene>
    <name evidence="13" type="ORF">BACPEC_00085</name>
</gene>
<dbReference type="Pfam" id="PF00348">
    <property type="entry name" value="polyprenyl_synt"/>
    <property type="match status" value="1"/>
</dbReference>
<keyword evidence="8" id="KW-0414">Isoprene biosynthesis</keyword>
<dbReference type="GO" id="GO:0016114">
    <property type="term" value="P:terpenoid biosynthetic process"/>
    <property type="evidence" value="ECO:0007669"/>
    <property type="project" value="UniProtKB-ARBA"/>
</dbReference>
<dbReference type="PANTHER" id="PTHR43281:SF1">
    <property type="entry name" value="FARNESYL DIPHOSPHATE SYNTHASE"/>
    <property type="match status" value="1"/>
</dbReference>
<evidence type="ECO:0000256" key="11">
    <source>
        <dbReference type="ARBA" id="ARBA00049399"/>
    </source>
</evidence>
<dbReference type="NCBIfam" id="NF045485">
    <property type="entry name" value="FPPsyn"/>
    <property type="match status" value="1"/>
</dbReference>
<dbReference type="PROSITE" id="PS00723">
    <property type="entry name" value="POLYPRENYL_SYNTHASE_1"/>
    <property type="match status" value="1"/>
</dbReference>
<proteinExistence type="inferred from homology"/>
<reference evidence="13 14" key="1">
    <citation type="submission" date="2008-11" db="EMBL/GenBank/DDBJ databases">
        <title>Draft genome sequence of Bacteroides pectinophilus (ATCC 43243).</title>
        <authorList>
            <person name="Sudarsanam P."/>
            <person name="Ley R."/>
            <person name="Guruge J."/>
            <person name="Turnbaugh P.J."/>
            <person name="Mahowald M."/>
            <person name="Liep D."/>
            <person name="Gordon J."/>
        </authorList>
    </citation>
    <scope>NUCLEOTIDE SEQUENCE [LARGE SCALE GENOMIC DNA]</scope>
    <source>
        <strain evidence="13 14">ATCC 43243</strain>
    </source>
</reference>
<dbReference type="InterPro" id="IPR053378">
    <property type="entry name" value="Prenyl_diphosphate_synthase"/>
</dbReference>
<dbReference type="HOGENOM" id="CLU_014015_0_0_9"/>
<dbReference type="SUPFAM" id="SSF48576">
    <property type="entry name" value="Terpenoid synthases"/>
    <property type="match status" value="1"/>
</dbReference>
<dbReference type="AlphaFoldDB" id="B7AN33"/>
<keyword evidence="7" id="KW-0460">Magnesium</keyword>
<keyword evidence="6" id="KW-0479">Metal-binding</keyword>
<dbReference type="eggNOG" id="COG0142">
    <property type="taxonomic scope" value="Bacteria"/>
</dbReference>
<evidence type="ECO:0000256" key="12">
    <source>
        <dbReference type="RuleBase" id="RU004466"/>
    </source>
</evidence>
<keyword evidence="5 12" id="KW-0808">Transferase</keyword>
<evidence type="ECO:0000313" key="13">
    <source>
        <dbReference type="EMBL" id="EEC58887.1"/>
    </source>
</evidence>
<dbReference type="Gene3D" id="1.10.600.10">
    <property type="entry name" value="Farnesyl Diphosphate Synthase"/>
    <property type="match status" value="1"/>
</dbReference>